<organism evidence="1">
    <name type="scientific">Myoviridae sp. ctNQV2</name>
    <dbReference type="NCBI Taxonomy" id="2827683"/>
    <lineage>
        <taxon>Viruses</taxon>
        <taxon>Duplodnaviria</taxon>
        <taxon>Heunggongvirae</taxon>
        <taxon>Uroviricota</taxon>
        <taxon>Caudoviricetes</taxon>
    </lineage>
</organism>
<protein>
    <submittedName>
        <fullName evidence="1">Headcase protein</fullName>
    </submittedName>
</protein>
<evidence type="ECO:0000313" key="1">
    <source>
        <dbReference type="EMBL" id="DAF43940.1"/>
    </source>
</evidence>
<accession>A0A8S5RYT9</accession>
<dbReference type="EMBL" id="BK032510">
    <property type="protein sequence ID" value="DAF43940.1"/>
    <property type="molecule type" value="Genomic_DNA"/>
</dbReference>
<proteinExistence type="predicted"/>
<reference evidence="1" key="1">
    <citation type="journal article" date="2021" name="Proc. Natl. Acad. Sci. U.S.A.">
        <title>A Catalog of Tens of Thousands of Viruses from Human Metagenomes Reveals Hidden Associations with Chronic Diseases.</title>
        <authorList>
            <person name="Tisza M.J."/>
            <person name="Buck C.B."/>
        </authorList>
    </citation>
    <scope>NUCLEOTIDE SEQUENCE</scope>
    <source>
        <strain evidence="1">CtNQV2</strain>
    </source>
</reference>
<sequence length="84" mass="9518">MEKPFYSAKDYTIDSVNGVCLCRCNNCGLILIDENPQVDAPKYQLKGTEENMELAPIEGTQYSYSYACPHCHCDDYLVDLQNTL</sequence>
<name>A0A8S5RYT9_9CAUD</name>